<dbReference type="GO" id="GO:0009626">
    <property type="term" value="P:plant-type hypersensitive response"/>
    <property type="evidence" value="ECO:0007669"/>
    <property type="project" value="UniProtKB-ARBA"/>
</dbReference>
<dbReference type="GO" id="GO:0002758">
    <property type="term" value="P:innate immune response-activating signaling pathway"/>
    <property type="evidence" value="ECO:0007669"/>
    <property type="project" value="UniProtKB-ARBA"/>
</dbReference>
<proteinExistence type="inferred from homology"/>
<dbReference type="SUPFAM" id="SSF52058">
    <property type="entry name" value="L domain-like"/>
    <property type="match status" value="1"/>
</dbReference>
<dbReference type="Pfam" id="PF18052">
    <property type="entry name" value="Rx_N"/>
    <property type="match status" value="1"/>
</dbReference>
<dbReference type="InterPro" id="IPR002182">
    <property type="entry name" value="NB-ARC"/>
</dbReference>
<dbReference type="InterPro" id="IPR042197">
    <property type="entry name" value="Apaf_helical"/>
</dbReference>
<dbReference type="GO" id="GO:0042742">
    <property type="term" value="P:defense response to bacterium"/>
    <property type="evidence" value="ECO:0007669"/>
    <property type="project" value="UniProtKB-ARBA"/>
</dbReference>
<name>M8AR34_TRIUA</name>
<dbReference type="PANTHER" id="PTHR23155:SF963">
    <property type="entry name" value="OS06G0287000 PROTEIN"/>
    <property type="match status" value="1"/>
</dbReference>
<dbReference type="InterPro" id="IPR032675">
    <property type="entry name" value="LRR_dom_sf"/>
</dbReference>
<evidence type="ECO:0000259" key="9">
    <source>
        <dbReference type="Pfam" id="PF23559"/>
    </source>
</evidence>
<feature type="domain" description="Disease resistance R13L4/SHOC-2-like LRR" evidence="10">
    <location>
        <begin position="556"/>
        <end position="891"/>
    </location>
</feature>
<dbReference type="Gene3D" id="1.10.10.10">
    <property type="entry name" value="Winged helix-like DNA-binding domain superfamily/Winged helix DNA-binding domain"/>
    <property type="match status" value="1"/>
</dbReference>
<keyword evidence="2" id="KW-0433">Leucine-rich repeat</keyword>
<dbReference type="Gene3D" id="3.40.50.300">
    <property type="entry name" value="P-loop containing nucleotide triphosphate hydrolases"/>
    <property type="match status" value="1"/>
</dbReference>
<dbReference type="Pfam" id="PF23559">
    <property type="entry name" value="WHD_DRP"/>
    <property type="match status" value="1"/>
</dbReference>
<dbReference type="PANTHER" id="PTHR23155">
    <property type="entry name" value="DISEASE RESISTANCE PROTEIN RP"/>
    <property type="match status" value="1"/>
</dbReference>
<evidence type="ECO:0000259" key="10">
    <source>
        <dbReference type="Pfam" id="PF23598"/>
    </source>
</evidence>
<dbReference type="Gene3D" id="1.10.8.430">
    <property type="entry name" value="Helical domain of apoptotic protease-activating factors"/>
    <property type="match status" value="1"/>
</dbReference>
<dbReference type="InterPro" id="IPR041118">
    <property type="entry name" value="Rx_N"/>
</dbReference>
<dbReference type="InterPro" id="IPR036388">
    <property type="entry name" value="WH-like_DNA-bd_sf"/>
</dbReference>
<dbReference type="InterPro" id="IPR044974">
    <property type="entry name" value="Disease_R_plants"/>
</dbReference>
<dbReference type="Pfam" id="PF00931">
    <property type="entry name" value="NB-ARC"/>
    <property type="match status" value="1"/>
</dbReference>
<dbReference type="FunFam" id="1.10.10.10:FF:000322">
    <property type="entry name" value="Probable disease resistance protein At1g63360"/>
    <property type="match status" value="1"/>
</dbReference>
<evidence type="ECO:0000256" key="2">
    <source>
        <dbReference type="ARBA" id="ARBA00022614"/>
    </source>
</evidence>
<dbReference type="InterPro" id="IPR027417">
    <property type="entry name" value="P-loop_NTPase"/>
</dbReference>
<sequence length="932" mass="106009">MPDMIADTALSMAKSLLVGAIGKAASAAANKMSLVMGVRKDIWFIKDELETMQAFLVAAEAMKGKDMVLKVWAKQVRDLSYNIEDCLGEFLVHVASASKLRKLMKLKDRHRIAMQIRDLKSRVEEVSSRNTRYKLIQKDQITRAIDERDSCMEDTRNQSASKIDEAELVGFSECKQKLIDHLHVHANNGPPRVVCVVGMGGLGKTTLTRKVYESMDNFSSCAWITISQSFIRLKFLKDMIEELVRGKESEKLLEEKVGRDQVEYLTTYLKEELLEKRYFVVLDDLWNIDDWEWITSTIFSSSNRIGSRIMVTTRDAGLAKKCTLGPSSTQLNYEHQPLETNDAINLLLRKTRKCEEDMTKDESMRKIVTKIVKKSGGLPLAILTIEGMLATKAIDQWKMIYDQIPLELDSDKNLEPMKRMVTLSYNHLPSHLKSCFLYLSLFPEDFEIKRRCLVERWIAEGFVITMGGLSAEDVGNSYFHELINRSMIQPIKLNLEGKVKSCRVHDIVRDVMISICRDESFACSIWNKSTGVAGDNFRHVAYEGSWCPNKGLDWSHVRSLTVFGERPMKPAPPLFSPDFRMLRVLDIHDALFEVTQKDINTIGSLRHLKYVNAQFSNIYKIPRSIGKLQGLQTLDIRDGHVASLPTEITKLQSLRSLRCSKKCVKRVLLSYPRIWVPRGISNLRELEILEIVDIERTSKKAVQELGELIKLRKLSVTLGVNQQKREILCASLEKLSSLRSLGMDATSTRDGLKWLYSFSSFPTHFKTLNLGGVLGEMPDWFGRLEHLVKIYLSSSNLMEGGKSMKILGALPKLRLLHLDEESYVGEKLVFRAETFQNLKQLDIISLKQLRELIFQEGTLPLLEKIEISDCRLESGITGTKHLPRLKEISLGWDGKLAGLGMLQLEVAHTQPPLQLQKERSHHDLDDTAEGST</sequence>
<evidence type="ECO:0000256" key="1">
    <source>
        <dbReference type="ARBA" id="ARBA00008894"/>
    </source>
</evidence>
<evidence type="ECO:0000259" key="8">
    <source>
        <dbReference type="Pfam" id="PF18052"/>
    </source>
</evidence>
<evidence type="ECO:0000256" key="5">
    <source>
        <dbReference type="ARBA" id="ARBA00022821"/>
    </source>
</evidence>
<dbReference type="InterPro" id="IPR038005">
    <property type="entry name" value="RX-like_CC"/>
</dbReference>
<evidence type="ECO:0000313" key="11">
    <source>
        <dbReference type="EMBL" id="EMS67585.1"/>
    </source>
</evidence>
<protein>
    <submittedName>
        <fullName evidence="11">Disease resistance protein RPM1</fullName>
    </submittedName>
</protein>
<dbReference type="Gene3D" id="1.20.5.4130">
    <property type="match status" value="1"/>
</dbReference>
<gene>
    <name evidence="11" type="ORF">TRIUR3_03564</name>
</gene>
<dbReference type="eggNOG" id="KOG4658">
    <property type="taxonomic scope" value="Eukaryota"/>
</dbReference>
<dbReference type="GO" id="GO:0043531">
    <property type="term" value="F:ADP binding"/>
    <property type="evidence" value="ECO:0007669"/>
    <property type="project" value="InterPro"/>
</dbReference>
<dbReference type="Gene3D" id="3.80.10.10">
    <property type="entry name" value="Ribonuclease Inhibitor"/>
    <property type="match status" value="1"/>
</dbReference>
<accession>M8AR34</accession>
<feature type="domain" description="NB-ARC" evidence="7">
    <location>
        <begin position="175"/>
        <end position="348"/>
    </location>
</feature>
<comment type="similarity">
    <text evidence="1">Belongs to the disease resistance NB-LRR family.</text>
</comment>
<dbReference type="SUPFAM" id="SSF52540">
    <property type="entry name" value="P-loop containing nucleoside triphosphate hydrolases"/>
    <property type="match status" value="1"/>
</dbReference>
<evidence type="ECO:0000256" key="4">
    <source>
        <dbReference type="ARBA" id="ARBA00022741"/>
    </source>
</evidence>
<evidence type="ECO:0000256" key="3">
    <source>
        <dbReference type="ARBA" id="ARBA00022737"/>
    </source>
</evidence>
<dbReference type="InterPro" id="IPR058922">
    <property type="entry name" value="WHD_DRP"/>
</dbReference>
<organism evidence="11">
    <name type="scientific">Triticum urartu</name>
    <name type="common">Red wild einkorn</name>
    <name type="synonym">Crithodium urartu</name>
    <dbReference type="NCBI Taxonomy" id="4572"/>
    <lineage>
        <taxon>Eukaryota</taxon>
        <taxon>Viridiplantae</taxon>
        <taxon>Streptophyta</taxon>
        <taxon>Embryophyta</taxon>
        <taxon>Tracheophyta</taxon>
        <taxon>Spermatophyta</taxon>
        <taxon>Magnoliopsida</taxon>
        <taxon>Liliopsida</taxon>
        <taxon>Poales</taxon>
        <taxon>Poaceae</taxon>
        <taxon>BOP clade</taxon>
        <taxon>Pooideae</taxon>
        <taxon>Triticodae</taxon>
        <taxon>Triticeae</taxon>
        <taxon>Triticinae</taxon>
        <taxon>Triticum</taxon>
    </lineage>
</organism>
<dbReference type="Pfam" id="PF23598">
    <property type="entry name" value="LRR_14"/>
    <property type="match status" value="1"/>
</dbReference>
<evidence type="ECO:0000259" key="7">
    <source>
        <dbReference type="Pfam" id="PF00931"/>
    </source>
</evidence>
<dbReference type="CDD" id="cd14798">
    <property type="entry name" value="RX-CC_like"/>
    <property type="match status" value="1"/>
</dbReference>
<feature type="domain" description="Disease resistance N-terminal" evidence="8">
    <location>
        <begin position="20"/>
        <end position="100"/>
    </location>
</feature>
<reference evidence="11" key="1">
    <citation type="journal article" date="2013" name="Nature">
        <title>Draft genome of the wheat A-genome progenitor Triticum urartu.</title>
        <authorList>
            <person name="Ling H.Q."/>
            <person name="Zhao S."/>
            <person name="Liu D."/>
            <person name="Wang J."/>
            <person name="Sun H."/>
            <person name="Zhang C."/>
            <person name="Fan H."/>
            <person name="Li D."/>
            <person name="Dong L."/>
            <person name="Tao Y."/>
            <person name="Gao C."/>
            <person name="Wu H."/>
            <person name="Li Y."/>
            <person name="Cui Y."/>
            <person name="Guo X."/>
            <person name="Zheng S."/>
            <person name="Wang B."/>
            <person name="Yu K."/>
            <person name="Liang Q."/>
            <person name="Yang W."/>
            <person name="Lou X."/>
            <person name="Chen J."/>
            <person name="Feng M."/>
            <person name="Jian J."/>
            <person name="Zhang X."/>
            <person name="Luo G."/>
            <person name="Jiang Y."/>
            <person name="Liu J."/>
            <person name="Wang Z."/>
            <person name="Sha Y."/>
            <person name="Zhang B."/>
            <person name="Wu H."/>
            <person name="Tang D."/>
            <person name="Shen Q."/>
            <person name="Xue P."/>
            <person name="Zou S."/>
            <person name="Wang X."/>
            <person name="Liu X."/>
            <person name="Wang F."/>
            <person name="Yang Y."/>
            <person name="An X."/>
            <person name="Dong Z."/>
            <person name="Zhang K."/>
            <person name="Zhang X."/>
            <person name="Luo M.C."/>
            <person name="Dvorak J."/>
            <person name="Tong Y."/>
            <person name="Wang J."/>
            <person name="Yang H."/>
            <person name="Li Z."/>
            <person name="Wang D."/>
            <person name="Zhang A."/>
            <person name="Wang J."/>
        </authorList>
    </citation>
    <scope>NUCLEOTIDE SEQUENCE</scope>
</reference>
<keyword evidence="4" id="KW-0547">Nucleotide-binding</keyword>
<dbReference type="AlphaFoldDB" id="M8AR34"/>
<dbReference type="PRINTS" id="PR00364">
    <property type="entry name" value="DISEASERSIST"/>
</dbReference>
<dbReference type="InterPro" id="IPR055414">
    <property type="entry name" value="LRR_R13L4/SHOC2-like"/>
</dbReference>
<dbReference type="EMBL" id="KD017241">
    <property type="protein sequence ID" value="EMS67585.1"/>
    <property type="molecule type" value="Genomic_DNA"/>
</dbReference>
<dbReference type="OMA" id="FACSIWN"/>
<evidence type="ECO:0000256" key="6">
    <source>
        <dbReference type="ARBA" id="ARBA00023054"/>
    </source>
</evidence>
<keyword evidence="5" id="KW-0611">Plant defense</keyword>
<feature type="domain" description="Disease resistance protein winged helix" evidence="9">
    <location>
        <begin position="441"/>
        <end position="511"/>
    </location>
</feature>
<keyword evidence="3" id="KW-0677">Repeat</keyword>
<keyword evidence="6" id="KW-0175">Coiled coil</keyword>
<dbReference type="STRING" id="4572.M8AR34"/>